<dbReference type="Proteomes" id="UP001164459">
    <property type="component" value="Chromosome"/>
</dbReference>
<gene>
    <name evidence="4" type="ORF">O0S08_43990</name>
</gene>
<feature type="compositionally biased region" description="Low complexity" evidence="1">
    <location>
        <begin position="44"/>
        <end position="55"/>
    </location>
</feature>
<evidence type="ECO:0000313" key="4">
    <source>
        <dbReference type="EMBL" id="WAS93175.1"/>
    </source>
</evidence>
<evidence type="ECO:0000256" key="2">
    <source>
        <dbReference type="SAM" id="Phobius"/>
    </source>
</evidence>
<evidence type="ECO:0000256" key="1">
    <source>
        <dbReference type="SAM" id="MobiDB-lite"/>
    </source>
</evidence>
<keyword evidence="2" id="KW-1133">Transmembrane helix</keyword>
<accession>A0ABY7H249</accession>
<keyword evidence="2" id="KW-0812">Transmembrane</keyword>
<feature type="compositionally biased region" description="Pro residues" evidence="1">
    <location>
        <begin position="57"/>
        <end position="75"/>
    </location>
</feature>
<proteinExistence type="predicted"/>
<keyword evidence="3" id="KW-0732">Signal</keyword>
<feature type="chain" id="PRO_5047116060" evidence="3">
    <location>
        <begin position="24"/>
        <end position="225"/>
    </location>
</feature>
<feature type="transmembrane region" description="Helical" evidence="2">
    <location>
        <begin position="95"/>
        <end position="117"/>
    </location>
</feature>
<reference evidence="4" key="1">
    <citation type="submission" date="2022-11" db="EMBL/GenBank/DDBJ databases">
        <title>Minimal conservation of predation-associated metabolite biosynthetic gene clusters underscores biosynthetic potential of Myxococcota including descriptions for ten novel species: Archangium lansinium sp. nov., Myxococcus landrumus sp. nov., Nannocystis bai.</title>
        <authorList>
            <person name="Ahearne A."/>
            <person name="Stevens C."/>
            <person name="Dowd S."/>
        </authorList>
    </citation>
    <scope>NUCLEOTIDE SEQUENCE</scope>
    <source>
        <strain evidence="4">Fl3</strain>
    </source>
</reference>
<name>A0ABY7H249_9BACT</name>
<sequence length="225" mass="23283">MYRPALPLAVVVAASLVCPEAMAAPVRSTLASWSAAAQDPAAAPADAASQPYADPGAPAPQPYADPSAAPPPPQGPVAGPVYAPPPTPPKRRKGLMIAGWTMFGSSYLFTALIAGIIHDTCNLADAPNCRRAAGFSLIPLIGPFMTIPYLRTEAITPKVFMALPGLVQIAGLAMGIAGTIMFVNDGKAQRVADVDGFKLGRTRLRANMAPTPFLDGGTFMLGGRF</sequence>
<feature type="transmembrane region" description="Helical" evidence="2">
    <location>
        <begin position="162"/>
        <end position="183"/>
    </location>
</feature>
<protein>
    <submittedName>
        <fullName evidence="4">Uncharacterized protein</fullName>
    </submittedName>
</protein>
<feature type="region of interest" description="Disordered" evidence="1">
    <location>
        <begin position="44"/>
        <end position="85"/>
    </location>
</feature>
<organism evidence="4 5">
    <name type="scientific">Nannocystis punicea</name>
    <dbReference type="NCBI Taxonomy" id="2995304"/>
    <lineage>
        <taxon>Bacteria</taxon>
        <taxon>Pseudomonadati</taxon>
        <taxon>Myxococcota</taxon>
        <taxon>Polyangia</taxon>
        <taxon>Nannocystales</taxon>
        <taxon>Nannocystaceae</taxon>
        <taxon>Nannocystis</taxon>
    </lineage>
</organism>
<dbReference type="EMBL" id="CP114040">
    <property type="protein sequence ID" value="WAS93175.1"/>
    <property type="molecule type" value="Genomic_DNA"/>
</dbReference>
<evidence type="ECO:0000256" key="3">
    <source>
        <dbReference type="SAM" id="SignalP"/>
    </source>
</evidence>
<keyword evidence="5" id="KW-1185">Reference proteome</keyword>
<feature type="signal peptide" evidence="3">
    <location>
        <begin position="1"/>
        <end position="23"/>
    </location>
</feature>
<evidence type="ECO:0000313" key="5">
    <source>
        <dbReference type="Proteomes" id="UP001164459"/>
    </source>
</evidence>
<dbReference type="RefSeq" id="WP_269035501.1">
    <property type="nucleotide sequence ID" value="NZ_CP114040.1"/>
</dbReference>
<feature type="transmembrane region" description="Helical" evidence="2">
    <location>
        <begin position="129"/>
        <end position="150"/>
    </location>
</feature>
<keyword evidence="2" id="KW-0472">Membrane</keyword>